<evidence type="ECO:0000313" key="2">
    <source>
        <dbReference type="EnsemblPlants" id="MELO3C026428.2.1"/>
    </source>
</evidence>
<sequence>MVRAHKPGPNPVREPSPDSVAVRCPPRVPSKANRLARPLCPTRFVHSLARPMRSSDPRLPDQFKREAFNGAFGLGSWAGQVHFDGF</sequence>
<feature type="region of interest" description="Disordered" evidence="1">
    <location>
        <begin position="1"/>
        <end position="24"/>
    </location>
</feature>
<reference evidence="2" key="1">
    <citation type="submission" date="2023-03" db="UniProtKB">
        <authorList>
            <consortium name="EnsemblPlants"/>
        </authorList>
    </citation>
    <scope>IDENTIFICATION</scope>
</reference>
<evidence type="ECO:0000256" key="1">
    <source>
        <dbReference type="SAM" id="MobiDB-lite"/>
    </source>
</evidence>
<organism evidence="2">
    <name type="scientific">Cucumis melo</name>
    <name type="common">Muskmelon</name>
    <dbReference type="NCBI Taxonomy" id="3656"/>
    <lineage>
        <taxon>Eukaryota</taxon>
        <taxon>Viridiplantae</taxon>
        <taxon>Streptophyta</taxon>
        <taxon>Embryophyta</taxon>
        <taxon>Tracheophyta</taxon>
        <taxon>Spermatophyta</taxon>
        <taxon>Magnoliopsida</taxon>
        <taxon>eudicotyledons</taxon>
        <taxon>Gunneridae</taxon>
        <taxon>Pentapetalae</taxon>
        <taxon>rosids</taxon>
        <taxon>fabids</taxon>
        <taxon>Cucurbitales</taxon>
        <taxon>Cucurbitaceae</taxon>
        <taxon>Benincaseae</taxon>
        <taxon>Cucumis</taxon>
    </lineage>
</organism>
<name>A0A9I9DZN5_CUCME</name>
<dbReference type="AlphaFoldDB" id="A0A9I9DZN5"/>
<protein>
    <submittedName>
        <fullName evidence="2">Uncharacterized protein</fullName>
    </submittedName>
</protein>
<dbReference type="EnsemblPlants" id="MELO3C026428.2.1">
    <property type="protein sequence ID" value="MELO3C026428.2.1"/>
    <property type="gene ID" value="MELO3C026428.2"/>
</dbReference>
<dbReference type="Gramene" id="MELO3C026428.2.1">
    <property type="protein sequence ID" value="MELO3C026428.2.1"/>
    <property type="gene ID" value="MELO3C026428.2"/>
</dbReference>
<proteinExistence type="predicted"/>
<accession>A0A9I9DZN5</accession>